<evidence type="ECO:0000313" key="3">
    <source>
        <dbReference type="Proteomes" id="UP000019487"/>
    </source>
</evidence>
<name>W9CGM2_SCLBF</name>
<protein>
    <submittedName>
        <fullName evidence="2">Uncharacterized protein</fullName>
    </submittedName>
</protein>
<feature type="compositionally biased region" description="Polar residues" evidence="1">
    <location>
        <begin position="44"/>
        <end position="64"/>
    </location>
</feature>
<dbReference type="OrthoDB" id="3501437at2759"/>
<proteinExistence type="predicted"/>
<dbReference type="Proteomes" id="UP000019487">
    <property type="component" value="Unassembled WGS sequence"/>
</dbReference>
<gene>
    <name evidence="2" type="ORF">SBOR_4514</name>
</gene>
<evidence type="ECO:0000313" key="2">
    <source>
        <dbReference type="EMBL" id="ESZ95103.1"/>
    </source>
</evidence>
<sequence length="156" mass="17965">MTIPKFHCDDITPKIDNDRGTSNYSDKGGRRESNNDRSERHVSSMDSATDMNRSEGSFVSSRTIMQRKISQKNKFFKRYGIVPHTASTEKNKQNSMTWRHQPMNKSTAWFKGMKKSKPVDWLVTLKNSSIGIVRSGRDSSDEYTKMLEHENSRGPE</sequence>
<dbReference type="EMBL" id="AYSA01000210">
    <property type="protein sequence ID" value="ESZ95103.1"/>
    <property type="molecule type" value="Genomic_DNA"/>
</dbReference>
<organism evidence="2 3">
    <name type="scientific">Sclerotinia borealis (strain F-4128)</name>
    <dbReference type="NCBI Taxonomy" id="1432307"/>
    <lineage>
        <taxon>Eukaryota</taxon>
        <taxon>Fungi</taxon>
        <taxon>Dikarya</taxon>
        <taxon>Ascomycota</taxon>
        <taxon>Pezizomycotina</taxon>
        <taxon>Leotiomycetes</taxon>
        <taxon>Helotiales</taxon>
        <taxon>Sclerotiniaceae</taxon>
        <taxon>Sclerotinia</taxon>
    </lineage>
</organism>
<keyword evidence="3" id="KW-1185">Reference proteome</keyword>
<dbReference type="HOGENOM" id="CLU_1687707_0_0_1"/>
<accession>W9CGM2</accession>
<feature type="compositionally biased region" description="Basic and acidic residues" evidence="1">
    <location>
        <begin position="1"/>
        <end position="19"/>
    </location>
</feature>
<reference evidence="2 3" key="1">
    <citation type="journal article" date="2014" name="Genome Announc.">
        <title>Draft genome sequence of Sclerotinia borealis, a psychrophilic plant pathogenic fungus.</title>
        <authorList>
            <person name="Mardanov A.V."/>
            <person name="Beletsky A.V."/>
            <person name="Kadnikov V.V."/>
            <person name="Ignatov A.N."/>
            <person name="Ravin N.V."/>
        </authorList>
    </citation>
    <scope>NUCLEOTIDE SEQUENCE [LARGE SCALE GENOMIC DNA]</scope>
    <source>
        <strain evidence="3">F-4157</strain>
    </source>
</reference>
<comment type="caution">
    <text evidence="2">The sequence shown here is derived from an EMBL/GenBank/DDBJ whole genome shotgun (WGS) entry which is preliminary data.</text>
</comment>
<dbReference type="AlphaFoldDB" id="W9CGM2"/>
<feature type="compositionally biased region" description="Basic and acidic residues" evidence="1">
    <location>
        <begin position="135"/>
        <end position="156"/>
    </location>
</feature>
<feature type="compositionally biased region" description="Basic and acidic residues" evidence="1">
    <location>
        <begin position="27"/>
        <end position="43"/>
    </location>
</feature>
<evidence type="ECO:0000256" key="1">
    <source>
        <dbReference type="SAM" id="MobiDB-lite"/>
    </source>
</evidence>
<feature type="region of interest" description="Disordered" evidence="1">
    <location>
        <begin position="134"/>
        <end position="156"/>
    </location>
</feature>
<feature type="region of interest" description="Disordered" evidence="1">
    <location>
        <begin position="1"/>
        <end position="64"/>
    </location>
</feature>